<dbReference type="InterPro" id="IPR001405">
    <property type="entry name" value="UPF0758"/>
</dbReference>
<proteinExistence type="inferred from homology"/>
<keyword evidence="5" id="KW-0862">Zinc</keyword>
<dbReference type="NCBIfam" id="NF000642">
    <property type="entry name" value="PRK00024.1"/>
    <property type="match status" value="1"/>
</dbReference>
<evidence type="ECO:0000313" key="10">
    <source>
        <dbReference type="Proteomes" id="UP000298482"/>
    </source>
</evidence>
<evidence type="ECO:0000256" key="1">
    <source>
        <dbReference type="ARBA" id="ARBA00010243"/>
    </source>
</evidence>
<dbReference type="Gene3D" id="1.10.150.20">
    <property type="entry name" value="5' to 3' exonuclease, C-terminal subdomain"/>
    <property type="match status" value="1"/>
</dbReference>
<dbReference type="Pfam" id="PF04002">
    <property type="entry name" value="RadC"/>
    <property type="match status" value="1"/>
</dbReference>
<evidence type="ECO:0000256" key="5">
    <source>
        <dbReference type="ARBA" id="ARBA00022833"/>
    </source>
</evidence>
<organism evidence="9 10">
    <name type="scientific">Staphylococcus croceilyticus</name>
    <dbReference type="NCBI Taxonomy" id="319942"/>
    <lineage>
        <taxon>Bacteria</taxon>
        <taxon>Bacillati</taxon>
        <taxon>Bacillota</taxon>
        <taxon>Bacilli</taxon>
        <taxon>Bacillales</taxon>
        <taxon>Staphylococcaceae</taxon>
        <taxon>Staphylococcus</taxon>
    </lineage>
</organism>
<dbReference type="CDD" id="cd08071">
    <property type="entry name" value="MPN_DUF2466"/>
    <property type="match status" value="1"/>
</dbReference>
<dbReference type="InterPro" id="IPR025657">
    <property type="entry name" value="RadC_JAB"/>
</dbReference>
<sequence length="225" mass="25212">MKIKDMATSELPRERLIQQGEKSLSNSELLAILINTGRQGYSSIDIANDIMNKYPNLKELKQLSIDDLIKIKGIGTYKATTLKAAFELGERMNTRSTHEKVKIKSPKDVADMMMAKMKDLTQEHFIALFLNSKNVVMKEEVIYKGTLNSSVIHPREVFNAAIRASSNAIIVVHNHPSGDVTPSKEDIATTIRLKECGHILGIDLLDHIIIGDQKFTSLVEEGYFE</sequence>
<dbReference type="NCBIfam" id="TIGR00608">
    <property type="entry name" value="radc"/>
    <property type="match status" value="1"/>
</dbReference>
<dbReference type="PANTHER" id="PTHR30471:SF3">
    <property type="entry name" value="UPF0758 PROTEIN YEES-RELATED"/>
    <property type="match status" value="1"/>
</dbReference>
<keyword evidence="2" id="KW-0645">Protease</keyword>
<dbReference type="InterPro" id="IPR010994">
    <property type="entry name" value="RuvA_2-like"/>
</dbReference>
<evidence type="ECO:0000259" key="8">
    <source>
        <dbReference type="PROSITE" id="PS50249"/>
    </source>
</evidence>
<reference evidence="9 10" key="1">
    <citation type="submission" date="2019-04" db="EMBL/GenBank/DDBJ databases">
        <title>Genomic characterization of Staphylococcus petrasii strains.</title>
        <authorList>
            <person name="Vrbovska V."/>
            <person name="Kovarovic V."/>
            <person name="Maslanova I."/>
            <person name="Indrakova A."/>
            <person name="Petras P."/>
            <person name="Sedo O."/>
            <person name="Svec P."/>
            <person name="Fisarova L."/>
            <person name="Sedlacek I."/>
            <person name="Doskar J."/>
            <person name="Pantucek R."/>
        </authorList>
    </citation>
    <scope>NUCLEOTIDE SEQUENCE [LARGE SCALE GENOMIC DNA]</scope>
    <source>
        <strain evidence="9 10">CCM 8421</strain>
    </source>
</reference>
<dbReference type="InterPro" id="IPR046778">
    <property type="entry name" value="UPF0758_N"/>
</dbReference>
<dbReference type="PANTHER" id="PTHR30471">
    <property type="entry name" value="DNA REPAIR PROTEIN RADC"/>
    <property type="match status" value="1"/>
</dbReference>
<evidence type="ECO:0000256" key="7">
    <source>
        <dbReference type="RuleBase" id="RU003797"/>
    </source>
</evidence>
<gene>
    <name evidence="9" type="ORF">E2556_03310</name>
</gene>
<dbReference type="InterPro" id="IPR037518">
    <property type="entry name" value="MPN"/>
</dbReference>
<evidence type="ECO:0000313" key="9">
    <source>
        <dbReference type="EMBL" id="TGA80113.1"/>
    </source>
</evidence>
<dbReference type="PROSITE" id="PS50249">
    <property type="entry name" value="MPN"/>
    <property type="match status" value="1"/>
</dbReference>
<comment type="caution">
    <text evidence="9">The sequence shown here is derived from an EMBL/GenBank/DDBJ whole genome shotgun (WGS) entry which is preliminary data.</text>
</comment>
<dbReference type="SUPFAM" id="SSF102712">
    <property type="entry name" value="JAB1/MPN domain"/>
    <property type="match status" value="1"/>
</dbReference>
<dbReference type="Pfam" id="PF20582">
    <property type="entry name" value="UPF0758_N"/>
    <property type="match status" value="1"/>
</dbReference>
<accession>A0ABY2KE87</accession>
<evidence type="ECO:0000256" key="6">
    <source>
        <dbReference type="ARBA" id="ARBA00023049"/>
    </source>
</evidence>
<dbReference type="PROSITE" id="PS01302">
    <property type="entry name" value="UPF0758"/>
    <property type="match status" value="1"/>
</dbReference>
<dbReference type="Proteomes" id="UP000298482">
    <property type="component" value="Unassembled WGS sequence"/>
</dbReference>
<comment type="similarity">
    <text evidence="1 7">Belongs to the UPF0758 family.</text>
</comment>
<dbReference type="SUPFAM" id="SSF47781">
    <property type="entry name" value="RuvA domain 2-like"/>
    <property type="match status" value="1"/>
</dbReference>
<dbReference type="RefSeq" id="WP_103328465.1">
    <property type="nucleotide sequence ID" value="NZ_PPRD01000009.1"/>
</dbReference>
<dbReference type="EMBL" id="SRJF01000003">
    <property type="protein sequence ID" value="TGA80113.1"/>
    <property type="molecule type" value="Genomic_DNA"/>
</dbReference>
<keyword evidence="4" id="KW-0378">Hydrolase</keyword>
<evidence type="ECO:0000256" key="2">
    <source>
        <dbReference type="ARBA" id="ARBA00022670"/>
    </source>
</evidence>
<keyword evidence="6" id="KW-0482">Metalloprotease</keyword>
<evidence type="ECO:0000256" key="4">
    <source>
        <dbReference type="ARBA" id="ARBA00022801"/>
    </source>
</evidence>
<dbReference type="Gene3D" id="3.40.140.10">
    <property type="entry name" value="Cytidine Deaminase, domain 2"/>
    <property type="match status" value="1"/>
</dbReference>
<keyword evidence="10" id="KW-1185">Reference proteome</keyword>
<protein>
    <submittedName>
        <fullName evidence="9">JAB domain-containing protein</fullName>
    </submittedName>
</protein>
<dbReference type="InterPro" id="IPR020891">
    <property type="entry name" value="UPF0758_CS"/>
</dbReference>
<name>A0ABY2KE87_9STAP</name>
<evidence type="ECO:0000256" key="3">
    <source>
        <dbReference type="ARBA" id="ARBA00022723"/>
    </source>
</evidence>
<keyword evidence="3" id="KW-0479">Metal-binding</keyword>
<feature type="domain" description="MPN" evidence="8">
    <location>
        <begin position="102"/>
        <end position="224"/>
    </location>
</feature>